<dbReference type="Pfam" id="PF08448">
    <property type="entry name" value="PAS_4"/>
    <property type="match status" value="1"/>
</dbReference>
<dbReference type="PANTHER" id="PTHR44757:SF2">
    <property type="entry name" value="BIOFILM ARCHITECTURE MAINTENANCE PROTEIN MBAA"/>
    <property type="match status" value="1"/>
</dbReference>
<feature type="coiled-coil region" evidence="1">
    <location>
        <begin position="150"/>
        <end position="177"/>
    </location>
</feature>
<dbReference type="NCBIfam" id="TIGR00254">
    <property type="entry name" value="GGDEF"/>
    <property type="match status" value="1"/>
</dbReference>
<dbReference type="Pfam" id="PF00563">
    <property type="entry name" value="EAL"/>
    <property type="match status" value="1"/>
</dbReference>
<dbReference type="InterPro" id="IPR025991">
    <property type="entry name" value="Chemoreceptor_zinc-bind_dom"/>
</dbReference>
<feature type="domain" description="EAL" evidence="4">
    <location>
        <begin position="604"/>
        <end position="858"/>
    </location>
</feature>
<dbReference type="SUPFAM" id="SSF55073">
    <property type="entry name" value="Nucleotide cyclase"/>
    <property type="match status" value="1"/>
</dbReference>
<dbReference type="InterPro" id="IPR001610">
    <property type="entry name" value="PAC"/>
</dbReference>
<accession>A0ABS8DA18</accession>
<organism evidence="6 7">
    <name type="scientific">Leeia speluncae</name>
    <dbReference type="NCBI Taxonomy" id="2884804"/>
    <lineage>
        <taxon>Bacteria</taxon>
        <taxon>Pseudomonadati</taxon>
        <taxon>Pseudomonadota</taxon>
        <taxon>Betaproteobacteria</taxon>
        <taxon>Neisseriales</taxon>
        <taxon>Leeiaceae</taxon>
        <taxon>Leeia</taxon>
    </lineage>
</organism>
<dbReference type="InterPro" id="IPR035919">
    <property type="entry name" value="EAL_sf"/>
</dbReference>
<dbReference type="PROSITE" id="PS50113">
    <property type="entry name" value="PAC"/>
    <property type="match status" value="2"/>
</dbReference>
<dbReference type="SMART" id="SM00267">
    <property type="entry name" value="GGDEF"/>
    <property type="match status" value="1"/>
</dbReference>
<dbReference type="Pfam" id="PF13426">
    <property type="entry name" value="PAS_9"/>
    <property type="match status" value="1"/>
</dbReference>
<evidence type="ECO:0000256" key="1">
    <source>
        <dbReference type="SAM" id="Coils"/>
    </source>
</evidence>
<dbReference type="Gene3D" id="1.20.120.30">
    <property type="entry name" value="Aspartate receptor, ligand-binding domain"/>
    <property type="match status" value="1"/>
</dbReference>
<dbReference type="PROSITE" id="PS50883">
    <property type="entry name" value="EAL"/>
    <property type="match status" value="1"/>
</dbReference>
<evidence type="ECO:0000259" key="2">
    <source>
        <dbReference type="PROSITE" id="PS50112"/>
    </source>
</evidence>
<dbReference type="PANTHER" id="PTHR44757">
    <property type="entry name" value="DIGUANYLATE CYCLASE DGCP"/>
    <property type="match status" value="1"/>
</dbReference>
<keyword evidence="1" id="KW-0175">Coiled coil</keyword>
<dbReference type="SUPFAM" id="SSF55785">
    <property type="entry name" value="PYP-like sensor domain (PAS domain)"/>
    <property type="match status" value="2"/>
</dbReference>
<reference evidence="6" key="1">
    <citation type="submission" date="2021-10" db="EMBL/GenBank/DDBJ databases">
        <title>The complete genome sequence of Leeia sp. TBRC 13508.</title>
        <authorList>
            <person name="Charoenyingcharoen P."/>
            <person name="Yukphan P."/>
        </authorList>
    </citation>
    <scope>NUCLEOTIDE SEQUENCE</scope>
    <source>
        <strain evidence="6">TBRC 13508</strain>
    </source>
</reference>
<dbReference type="Pfam" id="PF13682">
    <property type="entry name" value="CZB"/>
    <property type="match status" value="1"/>
</dbReference>
<dbReference type="PROSITE" id="PS50887">
    <property type="entry name" value="GGDEF"/>
    <property type="match status" value="1"/>
</dbReference>
<dbReference type="EMBL" id="JAJBZT010000011">
    <property type="protein sequence ID" value="MCB6185055.1"/>
    <property type="molecule type" value="Genomic_DNA"/>
</dbReference>
<dbReference type="Gene3D" id="3.30.70.270">
    <property type="match status" value="1"/>
</dbReference>
<dbReference type="CDD" id="cd00130">
    <property type="entry name" value="PAS"/>
    <property type="match status" value="2"/>
</dbReference>
<dbReference type="SUPFAM" id="SSF141868">
    <property type="entry name" value="EAL domain-like"/>
    <property type="match status" value="1"/>
</dbReference>
<protein>
    <submittedName>
        <fullName evidence="6">EAL domain-containing protein</fullName>
    </submittedName>
</protein>
<comment type="caution">
    <text evidence="6">The sequence shown here is derived from an EMBL/GenBank/DDBJ whole genome shotgun (WGS) entry which is preliminary data.</text>
</comment>
<dbReference type="CDD" id="cd01948">
    <property type="entry name" value="EAL"/>
    <property type="match status" value="1"/>
</dbReference>
<keyword evidence="7" id="KW-1185">Reference proteome</keyword>
<name>A0ABS8DA18_9NEIS</name>
<dbReference type="Gene3D" id="3.20.20.450">
    <property type="entry name" value="EAL domain"/>
    <property type="match status" value="1"/>
</dbReference>
<dbReference type="SMART" id="SM00091">
    <property type="entry name" value="PAS"/>
    <property type="match status" value="2"/>
</dbReference>
<feature type="domain" description="GGDEF" evidence="5">
    <location>
        <begin position="461"/>
        <end position="595"/>
    </location>
</feature>
<dbReference type="Gene3D" id="3.30.450.20">
    <property type="entry name" value="PAS domain"/>
    <property type="match status" value="2"/>
</dbReference>
<evidence type="ECO:0000259" key="5">
    <source>
        <dbReference type="PROSITE" id="PS50887"/>
    </source>
</evidence>
<proteinExistence type="predicted"/>
<dbReference type="Proteomes" id="UP001165395">
    <property type="component" value="Unassembled WGS sequence"/>
</dbReference>
<feature type="domain" description="PAS" evidence="2">
    <location>
        <begin position="304"/>
        <end position="350"/>
    </location>
</feature>
<dbReference type="InterPro" id="IPR000700">
    <property type="entry name" value="PAS-assoc_C"/>
</dbReference>
<dbReference type="InterPro" id="IPR052155">
    <property type="entry name" value="Biofilm_reg_signaling"/>
</dbReference>
<gene>
    <name evidence="6" type="ORF">LIN78_16020</name>
</gene>
<sequence>MNKDFALVILYDLTLTIGSEVTLDKLLPKVMQRFLFHLSYPVGLILKRDTSNSQYHQIIDSVGDYSFTSLKTEHQSVLITGVGHEPCLSTNAQLLSTFSQRRKYTQAAWFPIDGEYSYLFLTDSTLETDIPLNEVFSPVIRNLARAIGLCQRSEQLTQNLTQDRDEARAELAKTLQKVEHERAFLTSLKNTIPDLVWLKDKDGIYLSCNPKFEALFGHKESEIVGKTDFDFVSKELAEFFRAHDKRAMYAGKAMQNEEWLRFAADGYEGLFQTTKIPMYDDKGALLGVLGIAHDITELKAAQDRLQLSASVFRSAREGIMITSPEGKILEVNDMFCSITGYVREEAVGQNPRILNSGRHSQAFYQHIWASIKDRGHWSGEIWNRRKNGEEYPEVLTITAVKDAQGTLTHYVALFADITEIKRQQRELERMAHFDPLTGLANRSLLADRLSQGMYGVKRRSQSLAVAFLDFDGFKLINDQFGHQTGDQLLSIVAGRMSSLMREGDTLARWGGDEFIAVFMDLHTNGDAEHLLQRLLKEVEKVVEINSKQLKISASIGVTYYPQSEDVDADQLLRQADQAMYQAKLAGKGRLHTYDPQADKLVRGHNEAIENVLSAIHQDQFELFYQPKVNMRTGELIGLEALLRWRHPERGLLPPSVFISTIENHPIAIDVGHWVLNRAIKDIQYLESEGIHTKVSINVSALELQQPDFVGHLSETLSNAQGVKPGQLELELLESSALQDINQVSDVLRAVQLLGVTSAIDDFGTGYSSLTYLKRLPAQTLKIDQSFVRDMVMDAEDVAILEGIIGLAKAFDRQLIAEGVETIDHGVMLLQLGCELGQGYGIARPMPLNQLLGWLTNWTPNPRWQAVHVITEEDRPLFFAGIEHRAWAAALEEYLRGMRKAPPPLGETQCQFGKWLNKFIAARTNTQSHYAHLVGLHHRIHQHASSLVSLNTDNKPEKALAGLPALHEMKSEFLLQLEALLR</sequence>
<dbReference type="InterPro" id="IPR029787">
    <property type="entry name" value="Nucleotide_cyclase"/>
</dbReference>
<dbReference type="InterPro" id="IPR001633">
    <property type="entry name" value="EAL_dom"/>
</dbReference>
<feature type="domain" description="PAC" evidence="3">
    <location>
        <begin position="255"/>
        <end position="307"/>
    </location>
</feature>
<evidence type="ECO:0000259" key="3">
    <source>
        <dbReference type="PROSITE" id="PS50113"/>
    </source>
</evidence>
<evidence type="ECO:0000313" key="7">
    <source>
        <dbReference type="Proteomes" id="UP001165395"/>
    </source>
</evidence>
<evidence type="ECO:0000259" key="4">
    <source>
        <dbReference type="PROSITE" id="PS50883"/>
    </source>
</evidence>
<dbReference type="InterPro" id="IPR035965">
    <property type="entry name" value="PAS-like_dom_sf"/>
</dbReference>
<feature type="domain" description="PAC" evidence="3">
    <location>
        <begin position="377"/>
        <end position="429"/>
    </location>
</feature>
<dbReference type="CDD" id="cd01949">
    <property type="entry name" value="GGDEF"/>
    <property type="match status" value="1"/>
</dbReference>
<feature type="domain" description="PAS" evidence="2">
    <location>
        <begin position="181"/>
        <end position="251"/>
    </location>
</feature>
<dbReference type="InterPro" id="IPR013656">
    <property type="entry name" value="PAS_4"/>
</dbReference>
<dbReference type="SMART" id="SM00086">
    <property type="entry name" value="PAC"/>
    <property type="match status" value="2"/>
</dbReference>
<dbReference type="InterPro" id="IPR043128">
    <property type="entry name" value="Rev_trsase/Diguanyl_cyclase"/>
</dbReference>
<dbReference type="InterPro" id="IPR000014">
    <property type="entry name" value="PAS"/>
</dbReference>
<dbReference type="SMART" id="SM00052">
    <property type="entry name" value="EAL"/>
    <property type="match status" value="1"/>
</dbReference>
<dbReference type="InterPro" id="IPR000160">
    <property type="entry name" value="GGDEF_dom"/>
</dbReference>
<dbReference type="Pfam" id="PF00990">
    <property type="entry name" value="GGDEF"/>
    <property type="match status" value="1"/>
</dbReference>
<dbReference type="RefSeq" id="WP_227181886.1">
    <property type="nucleotide sequence ID" value="NZ_JAJBZT010000011.1"/>
</dbReference>
<evidence type="ECO:0000313" key="6">
    <source>
        <dbReference type="EMBL" id="MCB6185055.1"/>
    </source>
</evidence>
<dbReference type="PROSITE" id="PS50112">
    <property type="entry name" value="PAS"/>
    <property type="match status" value="2"/>
</dbReference>
<dbReference type="NCBIfam" id="TIGR00229">
    <property type="entry name" value="sensory_box"/>
    <property type="match status" value="2"/>
</dbReference>